<reference evidence="1" key="1">
    <citation type="submission" date="2018-11" db="EMBL/GenBank/DDBJ databases">
        <authorList>
            <consortium name="Pathogen Informatics"/>
        </authorList>
    </citation>
    <scope>NUCLEOTIDE SEQUENCE</scope>
</reference>
<sequence length="63" mass="7164">MIPTVVPAKRLEVYKVIGPMLEIIMITLAEDVGQGTLHRISLLTQKITENTSNQLTRIKRDFK</sequence>
<protein>
    <submittedName>
        <fullName evidence="1">Uncharacterized protein</fullName>
    </submittedName>
</protein>
<accession>A0A3S5CL17</accession>
<evidence type="ECO:0000313" key="1">
    <source>
        <dbReference type="EMBL" id="VEL29904.1"/>
    </source>
</evidence>
<name>A0A3S5CL17_9PLAT</name>
<gene>
    <name evidence="1" type="ORF">PXEA_LOCUS23344</name>
</gene>
<dbReference type="Proteomes" id="UP000784294">
    <property type="component" value="Unassembled WGS sequence"/>
</dbReference>
<dbReference type="EMBL" id="CAAALY010107471">
    <property type="protein sequence ID" value="VEL29904.1"/>
    <property type="molecule type" value="Genomic_DNA"/>
</dbReference>
<evidence type="ECO:0000313" key="2">
    <source>
        <dbReference type="Proteomes" id="UP000784294"/>
    </source>
</evidence>
<dbReference type="AlphaFoldDB" id="A0A3S5CL17"/>
<comment type="caution">
    <text evidence="1">The sequence shown here is derived from an EMBL/GenBank/DDBJ whole genome shotgun (WGS) entry which is preliminary data.</text>
</comment>
<keyword evidence="2" id="KW-1185">Reference proteome</keyword>
<organism evidence="1 2">
    <name type="scientific">Protopolystoma xenopodis</name>
    <dbReference type="NCBI Taxonomy" id="117903"/>
    <lineage>
        <taxon>Eukaryota</taxon>
        <taxon>Metazoa</taxon>
        <taxon>Spiralia</taxon>
        <taxon>Lophotrochozoa</taxon>
        <taxon>Platyhelminthes</taxon>
        <taxon>Monogenea</taxon>
        <taxon>Polyopisthocotylea</taxon>
        <taxon>Polystomatidea</taxon>
        <taxon>Polystomatidae</taxon>
        <taxon>Protopolystoma</taxon>
    </lineage>
</organism>
<proteinExistence type="predicted"/>